<dbReference type="InterPro" id="IPR047122">
    <property type="entry name" value="Trans-enoyl_RdTase-like"/>
</dbReference>
<evidence type="ECO:0000256" key="2">
    <source>
        <dbReference type="ARBA" id="ARBA00023002"/>
    </source>
</evidence>
<dbReference type="Pfam" id="PF08240">
    <property type="entry name" value="ADH_N"/>
    <property type="match status" value="1"/>
</dbReference>
<name>A0A9W9MNL1_9EURO</name>
<dbReference type="PANTHER" id="PTHR45348">
    <property type="entry name" value="HYPOTHETICAL OXIDOREDUCTASE (EUROFUNG)"/>
    <property type="match status" value="1"/>
</dbReference>
<dbReference type="GeneID" id="83179902"/>
<dbReference type="InterPro" id="IPR013154">
    <property type="entry name" value="ADH-like_N"/>
</dbReference>
<dbReference type="InterPro" id="IPR036291">
    <property type="entry name" value="NAD(P)-bd_dom_sf"/>
</dbReference>
<dbReference type="Gene3D" id="3.40.50.720">
    <property type="entry name" value="NAD(P)-binding Rossmann-like Domain"/>
    <property type="match status" value="1"/>
</dbReference>
<dbReference type="InterPro" id="IPR013149">
    <property type="entry name" value="ADH-like_C"/>
</dbReference>
<dbReference type="InterPro" id="IPR011032">
    <property type="entry name" value="GroES-like_sf"/>
</dbReference>
<dbReference type="AlphaFoldDB" id="A0A9W9MNL1"/>
<evidence type="ECO:0000259" key="3">
    <source>
        <dbReference type="SMART" id="SM00829"/>
    </source>
</evidence>
<feature type="domain" description="Enoyl reductase (ER)" evidence="3">
    <location>
        <begin position="10"/>
        <end position="339"/>
    </location>
</feature>
<protein>
    <submittedName>
        <fullName evidence="4">Zinc-binding oxidoreductase ToxD</fullName>
    </submittedName>
</protein>
<dbReference type="InterPro" id="IPR020843">
    <property type="entry name" value="ER"/>
</dbReference>
<comment type="caution">
    <text evidence="4">The sequence shown here is derived from an EMBL/GenBank/DDBJ whole genome shotgun (WGS) entry which is preliminary data.</text>
</comment>
<evidence type="ECO:0000256" key="1">
    <source>
        <dbReference type="ARBA" id="ARBA00008072"/>
    </source>
</evidence>
<comment type="similarity">
    <text evidence="1">Belongs to the zinc-containing alcohol dehydrogenase family.</text>
</comment>
<sequence length="344" mass="36713">MTTMKAIKVTRPGGAEIQGVPLPRLRDDYVLCRVNQVAINPTDWKHIDFIPAPGATSGCDFAGSVEQVGPAVSKDWRKGDRIAAFVHGCNATNLEDGCFAEFAVAKGDLQMKIPDNLSDEQAATLGVGLTTVGLALYQTLGLPLPPSKPSGVPVLIYGGSTATGSLAIQFAALSGYEVITTCSPRNFVFVQKLGASKAFNYKDSACGAKIRKYTNDALKLAFDCISHDNSAKICCEAISSGGGKMCSLNPTAHPRADVKNIHMLAYTVNDEEFEMGNSLIPAKPDDLEFGKMFWELATKLIAESTISTHPTLACTGGLEGVLHGINQLREGKLSRKKLVYNLVS</sequence>
<dbReference type="SMART" id="SM00829">
    <property type="entry name" value="PKS_ER"/>
    <property type="match status" value="1"/>
</dbReference>
<keyword evidence="5" id="KW-1185">Reference proteome</keyword>
<dbReference type="Proteomes" id="UP001150904">
    <property type="component" value="Unassembled WGS sequence"/>
</dbReference>
<dbReference type="CDD" id="cd08249">
    <property type="entry name" value="enoyl_reductase_like"/>
    <property type="match status" value="1"/>
</dbReference>
<dbReference type="SUPFAM" id="SSF50129">
    <property type="entry name" value="GroES-like"/>
    <property type="match status" value="1"/>
</dbReference>
<dbReference type="OrthoDB" id="48317at2759"/>
<organism evidence="4 5">
    <name type="scientific">Penicillium cinerascens</name>
    <dbReference type="NCBI Taxonomy" id="70096"/>
    <lineage>
        <taxon>Eukaryota</taxon>
        <taxon>Fungi</taxon>
        <taxon>Dikarya</taxon>
        <taxon>Ascomycota</taxon>
        <taxon>Pezizomycotina</taxon>
        <taxon>Eurotiomycetes</taxon>
        <taxon>Eurotiomycetidae</taxon>
        <taxon>Eurotiales</taxon>
        <taxon>Aspergillaceae</taxon>
        <taxon>Penicillium</taxon>
    </lineage>
</organism>
<evidence type="ECO:0000313" key="5">
    <source>
        <dbReference type="Proteomes" id="UP001150904"/>
    </source>
</evidence>
<reference evidence="4" key="2">
    <citation type="journal article" date="2023" name="IMA Fungus">
        <title>Comparative genomic study of the Penicillium genus elucidates a diverse pangenome and 15 lateral gene transfer events.</title>
        <authorList>
            <person name="Petersen C."/>
            <person name="Sorensen T."/>
            <person name="Nielsen M.R."/>
            <person name="Sondergaard T.E."/>
            <person name="Sorensen J.L."/>
            <person name="Fitzpatrick D.A."/>
            <person name="Frisvad J.C."/>
            <person name="Nielsen K.L."/>
        </authorList>
    </citation>
    <scope>NUCLEOTIDE SEQUENCE</scope>
    <source>
        <strain evidence="4">IBT 15544</strain>
    </source>
</reference>
<accession>A0A9W9MNL1</accession>
<dbReference type="SUPFAM" id="SSF51735">
    <property type="entry name" value="NAD(P)-binding Rossmann-fold domains"/>
    <property type="match status" value="1"/>
</dbReference>
<gene>
    <name evidence="4" type="ORF">N7498_005539</name>
</gene>
<dbReference type="PANTHER" id="PTHR45348:SF2">
    <property type="entry name" value="ZINC-TYPE ALCOHOL DEHYDROGENASE-LIKE PROTEIN C2E1P3.01"/>
    <property type="match status" value="1"/>
</dbReference>
<reference evidence="4" key="1">
    <citation type="submission" date="2022-12" db="EMBL/GenBank/DDBJ databases">
        <authorList>
            <person name="Petersen C."/>
        </authorList>
    </citation>
    <scope>NUCLEOTIDE SEQUENCE</scope>
    <source>
        <strain evidence="4">IBT 15544</strain>
    </source>
</reference>
<keyword evidence="2" id="KW-0560">Oxidoreductase</keyword>
<dbReference type="Gene3D" id="3.90.180.10">
    <property type="entry name" value="Medium-chain alcohol dehydrogenases, catalytic domain"/>
    <property type="match status" value="1"/>
</dbReference>
<dbReference type="GO" id="GO:0016651">
    <property type="term" value="F:oxidoreductase activity, acting on NAD(P)H"/>
    <property type="evidence" value="ECO:0007669"/>
    <property type="project" value="InterPro"/>
</dbReference>
<proteinExistence type="inferred from homology"/>
<dbReference type="RefSeq" id="XP_058309139.1">
    <property type="nucleotide sequence ID" value="XM_058452601.1"/>
</dbReference>
<dbReference type="Pfam" id="PF00107">
    <property type="entry name" value="ADH_zinc_N"/>
    <property type="match status" value="1"/>
</dbReference>
<evidence type="ECO:0000313" key="4">
    <source>
        <dbReference type="EMBL" id="KAJ5204660.1"/>
    </source>
</evidence>
<dbReference type="EMBL" id="JAPQKR010000012">
    <property type="protein sequence ID" value="KAJ5204660.1"/>
    <property type="molecule type" value="Genomic_DNA"/>
</dbReference>